<feature type="transmembrane region" description="Helical" evidence="1">
    <location>
        <begin position="6"/>
        <end position="25"/>
    </location>
</feature>
<dbReference type="EMBL" id="CP019344">
    <property type="protein sequence ID" value="ARN78866.1"/>
    <property type="molecule type" value="Genomic_DNA"/>
</dbReference>
<name>A0A1W6MMY2_9FLAO</name>
<keyword evidence="3" id="KW-1185">Reference proteome</keyword>
<proteinExistence type="predicted"/>
<dbReference type="Proteomes" id="UP000193431">
    <property type="component" value="Chromosome"/>
</dbReference>
<evidence type="ECO:0000313" key="3">
    <source>
        <dbReference type="Proteomes" id="UP000193431"/>
    </source>
</evidence>
<dbReference type="OrthoDB" id="1493774at2"/>
<keyword evidence="1" id="KW-1133">Transmembrane helix</keyword>
<dbReference type="STRING" id="331648.BST97_13190"/>
<dbReference type="Pfam" id="PF05751">
    <property type="entry name" value="FixH"/>
    <property type="match status" value="1"/>
</dbReference>
<evidence type="ECO:0000313" key="2">
    <source>
        <dbReference type="EMBL" id="ARN78866.1"/>
    </source>
</evidence>
<keyword evidence="1" id="KW-0472">Membrane</keyword>
<dbReference type="RefSeq" id="WP_085767672.1">
    <property type="nucleotide sequence ID" value="NZ_CP019344.1"/>
</dbReference>
<protein>
    <submittedName>
        <fullName evidence="2">Cytochrome C oxidase Cbb3</fullName>
    </submittedName>
</protein>
<gene>
    <name evidence="2" type="ORF">BST97_13190</name>
</gene>
<accession>A0A1W6MMY2</accession>
<reference evidence="2 3" key="1">
    <citation type="submission" date="2016-11" db="EMBL/GenBank/DDBJ databases">
        <title>Trade-off between light-utilization and light-protection in marine flavobacteria.</title>
        <authorList>
            <person name="Kumagai Y."/>
        </authorList>
    </citation>
    <scope>NUCLEOTIDE SEQUENCE [LARGE SCALE GENOMIC DNA]</scope>
    <source>
        <strain evidence="2 3">JCM 13191</strain>
    </source>
</reference>
<dbReference type="InterPro" id="IPR008620">
    <property type="entry name" value="FixH"/>
</dbReference>
<sequence length="148" mass="17310">MKINWGWGIAIGMLAFIAFIMYFVVTMSTSKEFDHDLVTEDYYAKEMVYQQEIDAETNTRNLDEAILSKKIAEGWQIDFPKSLEPSKIKGTLAFYRPSNEKLDFEIALNLTDQVVIIPEERLLGGRWNITIDWEYEGKPYLYKESITY</sequence>
<evidence type="ECO:0000256" key="1">
    <source>
        <dbReference type="SAM" id="Phobius"/>
    </source>
</evidence>
<dbReference type="AlphaFoldDB" id="A0A1W6MMY2"/>
<organism evidence="2 3">
    <name type="scientific">Nonlabens spongiae</name>
    <dbReference type="NCBI Taxonomy" id="331648"/>
    <lineage>
        <taxon>Bacteria</taxon>
        <taxon>Pseudomonadati</taxon>
        <taxon>Bacteroidota</taxon>
        <taxon>Flavobacteriia</taxon>
        <taxon>Flavobacteriales</taxon>
        <taxon>Flavobacteriaceae</taxon>
        <taxon>Nonlabens</taxon>
    </lineage>
</organism>
<keyword evidence="1" id="KW-0812">Transmembrane</keyword>